<evidence type="ECO:0000256" key="1">
    <source>
        <dbReference type="SAM" id="MobiDB-lite"/>
    </source>
</evidence>
<organism evidence="2 3">
    <name type="scientific">Ficus carica</name>
    <name type="common">Common fig</name>
    <dbReference type="NCBI Taxonomy" id="3494"/>
    <lineage>
        <taxon>Eukaryota</taxon>
        <taxon>Viridiplantae</taxon>
        <taxon>Streptophyta</taxon>
        <taxon>Embryophyta</taxon>
        <taxon>Tracheophyta</taxon>
        <taxon>Spermatophyta</taxon>
        <taxon>Magnoliopsida</taxon>
        <taxon>eudicotyledons</taxon>
        <taxon>Gunneridae</taxon>
        <taxon>Pentapetalae</taxon>
        <taxon>rosids</taxon>
        <taxon>fabids</taxon>
        <taxon>Rosales</taxon>
        <taxon>Moraceae</taxon>
        <taxon>Ficeae</taxon>
        <taxon>Ficus</taxon>
    </lineage>
</organism>
<reference evidence="2" key="1">
    <citation type="submission" date="2023-07" db="EMBL/GenBank/DDBJ databases">
        <title>draft genome sequence of fig (Ficus carica).</title>
        <authorList>
            <person name="Takahashi T."/>
            <person name="Nishimura K."/>
        </authorList>
    </citation>
    <scope>NUCLEOTIDE SEQUENCE</scope>
</reference>
<dbReference type="Proteomes" id="UP001187192">
    <property type="component" value="Unassembled WGS sequence"/>
</dbReference>
<sequence length="70" mass="7512">MKPSPEKQQRGAAEMVGDPSSLSTMTNGLKLQTLNLPLPNQILTTVAASNGFVAIEIDSRLWRSLSQGQS</sequence>
<accession>A0AA88CY01</accession>
<proteinExistence type="predicted"/>
<dbReference type="AlphaFoldDB" id="A0AA88CY01"/>
<feature type="region of interest" description="Disordered" evidence="1">
    <location>
        <begin position="1"/>
        <end position="24"/>
    </location>
</feature>
<keyword evidence="3" id="KW-1185">Reference proteome</keyword>
<gene>
    <name evidence="2" type="ORF">TIFTF001_004958</name>
</gene>
<evidence type="ECO:0000313" key="3">
    <source>
        <dbReference type="Proteomes" id="UP001187192"/>
    </source>
</evidence>
<comment type="caution">
    <text evidence="2">The sequence shown here is derived from an EMBL/GenBank/DDBJ whole genome shotgun (WGS) entry which is preliminary data.</text>
</comment>
<dbReference type="EMBL" id="BTGU01000005">
    <property type="protein sequence ID" value="GMN34871.1"/>
    <property type="molecule type" value="Genomic_DNA"/>
</dbReference>
<evidence type="ECO:0000313" key="2">
    <source>
        <dbReference type="EMBL" id="GMN34871.1"/>
    </source>
</evidence>
<name>A0AA88CY01_FICCA</name>
<protein>
    <submittedName>
        <fullName evidence="2">Uncharacterized protein</fullName>
    </submittedName>
</protein>